<reference evidence="4" key="1">
    <citation type="journal article" date="2012" name="MBio">
        <title>Comparative genome analysis of Trichophyton rubrum and related dermatophytes reveals candidate genes involved in infection.</title>
        <authorList>
            <person name="Martinez D.A."/>
            <person name="Oliver B.G."/>
            <person name="Graeser Y."/>
            <person name="Goldberg J.M."/>
            <person name="Li W."/>
            <person name="Martinez-Rossi N.M."/>
            <person name="Monod M."/>
            <person name="Shelest E."/>
            <person name="Barton R.C."/>
            <person name="Birch E."/>
            <person name="Brakhage A.A."/>
            <person name="Chen Z."/>
            <person name="Gurr S.J."/>
            <person name="Heiman D."/>
            <person name="Heitman J."/>
            <person name="Kosti I."/>
            <person name="Rossi A."/>
            <person name="Saif S."/>
            <person name="Samalova M."/>
            <person name="Saunders C.W."/>
            <person name="Shea T."/>
            <person name="Summerbell R.C."/>
            <person name="Xu J."/>
            <person name="Young S."/>
            <person name="Zeng Q."/>
            <person name="Birren B.W."/>
            <person name="Cuomo C.A."/>
            <person name="White T.C."/>
        </authorList>
    </citation>
    <scope>NUCLEOTIDE SEQUENCE [LARGE SCALE GENOMIC DNA]</scope>
    <source>
        <strain evidence="4">ATCC MYA-4605 / CBS 113480</strain>
    </source>
</reference>
<evidence type="ECO:0000259" key="2">
    <source>
        <dbReference type="Pfam" id="PF03981"/>
    </source>
</evidence>
<dbReference type="EMBL" id="DS995701">
    <property type="protein sequence ID" value="EEQ27363.1"/>
    <property type="molecule type" value="Genomic_DNA"/>
</dbReference>
<dbReference type="GO" id="GO:0034551">
    <property type="term" value="P:mitochondrial respiratory chain complex III assembly"/>
    <property type="evidence" value="ECO:0007669"/>
    <property type="project" value="TreeGrafter"/>
</dbReference>
<name>C5FCB9_ARTOC</name>
<dbReference type="STRING" id="554155.C5FCB9"/>
<gene>
    <name evidence="3" type="ORF">MCYG_00251</name>
</gene>
<dbReference type="GO" id="GO:0005739">
    <property type="term" value="C:mitochondrion"/>
    <property type="evidence" value="ECO:0007669"/>
    <property type="project" value="TreeGrafter"/>
</dbReference>
<dbReference type="PANTHER" id="PTHR12184:SF1">
    <property type="entry name" value="UBIQUINOL-CYTOCHROME-C REDUCTASE COMPLEX ASSEMBLY FACTOR 1"/>
    <property type="match status" value="1"/>
</dbReference>
<dbReference type="HOGENOM" id="CLU_053729_3_1_1"/>
<dbReference type="eggNOG" id="KOG2873">
    <property type="taxonomic scope" value="Eukaryota"/>
</dbReference>
<dbReference type="GeneID" id="9225127"/>
<evidence type="ECO:0000313" key="3">
    <source>
        <dbReference type="EMBL" id="EEQ27363.1"/>
    </source>
</evidence>
<dbReference type="InterPro" id="IPR007129">
    <property type="entry name" value="Ubiqinol_cyt_c_chaperone_CPB3"/>
</dbReference>
<dbReference type="Proteomes" id="UP000002035">
    <property type="component" value="Unassembled WGS sequence"/>
</dbReference>
<dbReference type="RefSeq" id="XP_002850147.1">
    <property type="nucleotide sequence ID" value="XM_002850101.1"/>
</dbReference>
<feature type="domain" description="Ubiquinol-cytochrome c chaperone" evidence="2">
    <location>
        <begin position="76"/>
        <end position="220"/>
    </location>
</feature>
<dbReference type="PANTHER" id="PTHR12184">
    <property type="entry name" value="UBIQUINOL-CYTOCHROME C REDUCTASE COMPLEX ASSEMBLY FACTOR 1 FAMILY MEMBER"/>
    <property type="match status" value="1"/>
</dbReference>
<accession>C5FCB9</accession>
<evidence type="ECO:0000256" key="1">
    <source>
        <dbReference type="ARBA" id="ARBA00006407"/>
    </source>
</evidence>
<sequence length="266" mass="29688">MRSRHGAFTAPSHTTKRDASSFKGTYVAYGVAKKLFAACAEQADYTISEDLKKAGNIPKTPSGEDIGEGSGWWHKELGLLPTFSSWSQVTFLHMYLITVRLRGLSSPESVQTYNRYLFEHFSHEAERRMDVLHGITSRSIRVSYLKDLFVQWRGVLAAYDEGLVKGDAQLGAAVWRNLFKGLPTDHNGNELDWAKVANVVLYMRRSLDKMSTMNEMDVLTQFARGTGAEAFFDTAGGVSIDPESHDMELPGIGLRMLKGGESKQRI</sequence>
<comment type="similarity">
    <text evidence="1">Belongs to the CBP3 family.</text>
</comment>
<dbReference type="AlphaFoldDB" id="C5FCB9"/>
<dbReference type="Pfam" id="PF03981">
    <property type="entry name" value="Ubiq_cyt_C_chap"/>
    <property type="match status" value="1"/>
</dbReference>
<proteinExistence type="inferred from homology"/>
<dbReference type="OrthoDB" id="10253878at2759"/>
<dbReference type="OMA" id="IQWRGII"/>
<dbReference type="VEuPathDB" id="FungiDB:MCYG_00251"/>
<organism evidence="3 4">
    <name type="scientific">Arthroderma otae (strain ATCC MYA-4605 / CBS 113480)</name>
    <name type="common">Microsporum canis</name>
    <dbReference type="NCBI Taxonomy" id="554155"/>
    <lineage>
        <taxon>Eukaryota</taxon>
        <taxon>Fungi</taxon>
        <taxon>Dikarya</taxon>
        <taxon>Ascomycota</taxon>
        <taxon>Pezizomycotina</taxon>
        <taxon>Eurotiomycetes</taxon>
        <taxon>Eurotiomycetidae</taxon>
        <taxon>Onygenales</taxon>
        <taxon>Arthrodermataceae</taxon>
        <taxon>Microsporum</taxon>
    </lineage>
</organism>
<evidence type="ECO:0000313" key="4">
    <source>
        <dbReference type="Proteomes" id="UP000002035"/>
    </source>
</evidence>
<protein>
    <submittedName>
        <fullName evidence="3">Ubiquinol cytochrome-c reductase assembly protein Cbp3</fullName>
    </submittedName>
</protein>
<dbReference type="InterPro" id="IPR021150">
    <property type="entry name" value="Ubiq_cyt_c_chap"/>
</dbReference>
<keyword evidence="4" id="KW-1185">Reference proteome</keyword>